<keyword evidence="2 4" id="KW-0521">NADP</keyword>
<organism evidence="7 8">
    <name type="scientific">Sclerotinia borealis (strain F-4128)</name>
    <dbReference type="NCBI Taxonomy" id="1432307"/>
    <lineage>
        <taxon>Eukaryota</taxon>
        <taxon>Fungi</taxon>
        <taxon>Dikarya</taxon>
        <taxon>Ascomycota</taxon>
        <taxon>Pezizomycotina</taxon>
        <taxon>Leotiomycetes</taxon>
        <taxon>Helotiales</taxon>
        <taxon>Sclerotiniaceae</taxon>
        <taxon>Sclerotinia</taxon>
    </lineage>
</organism>
<dbReference type="Gene3D" id="3.40.50.720">
    <property type="entry name" value="NAD(P)-binding Rossmann-like Domain"/>
    <property type="match status" value="1"/>
</dbReference>
<evidence type="ECO:0000259" key="6">
    <source>
        <dbReference type="Pfam" id="PF14748"/>
    </source>
</evidence>
<dbReference type="SUPFAM" id="SSF48179">
    <property type="entry name" value="6-phosphogluconate dehydrogenase C-terminal domain-like"/>
    <property type="match status" value="1"/>
</dbReference>
<dbReference type="GO" id="GO:0055129">
    <property type="term" value="P:L-proline biosynthetic process"/>
    <property type="evidence" value="ECO:0007669"/>
    <property type="project" value="TreeGrafter"/>
</dbReference>
<dbReference type="AlphaFoldDB" id="W9CGI8"/>
<feature type="binding site" evidence="4">
    <location>
        <position position="72"/>
    </location>
    <ligand>
        <name>NADPH</name>
        <dbReference type="ChEBI" id="CHEBI:57783"/>
    </ligand>
</feature>
<evidence type="ECO:0000259" key="5">
    <source>
        <dbReference type="Pfam" id="PF03807"/>
    </source>
</evidence>
<feature type="domain" description="Pyrroline-5-carboxylate reductase catalytic N-terminal" evidence="5">
    <location>
        <begin position="7"/>
        <end position="115"/>
    </location>
</feature>
<keyword evidence="8" id="KW-1185">Reference proteome</keyword>
<dbReference type="GO" id="GO:0004735">
    <property type="term" value="F:pyrroline-5-carboxylate reductase activity"/>
    <property type="evidence" value="ECO:0007669"/>
    <property type="project" value="InterPro"/>
</dbReference>
<dbReference type="Pfam" id="PF14748">
    <property type="entry name" value="P5CR_dimer"/>
    <property type="match status" value="1"/>
</dbReference>
<accession>W9CGI8</accession>
<dbReference type="HOGENOM" id="CLU_042344_1_1_1"/>
<dbReference type="InterPro" id="IPR028939">
    <property type="entry name" value="P5C_Rdtase_cat_N"/>
</dbReference>
<comment type="caution">
    <text evidence="7">The sequence shown here is derived from an EMBL/GenBank/DDBJ whole genome shotgun (WGS) entry which is preliminary data.</text>
</comment>
<evidence type="ECO:0000256" key="2">
    <source>
        <dbReference type="ARBA" id="ARBA00022857"/>
    </source>
</evidence>
<dbReference type="EMBL" id="AYSA01000212">
    <property type="protein sequence ID" value="ESZ95063.1"/>
    <property type="molecule type" value="Genomic_DNA"/>
</dbReference>
<keyword evidence="3" id="KW-0560">Oxidoreductase</keyword>
<dbReference type="PANTHER" id="PTHR11645:SF27">
    <property type="entry name" value="HYPOTHETICAL PYRROLINE-5-CARBOXYLATE REDUCTASE (EUROFUNG)"/>
    <property type="match status" value="1"/>
</dbReference>
<dbReference type="Proteomes" id="UP000019487">
    <property type="component" value="Unassembled WGS sequence"/>
</dbReference>
<proteinExistence type="inferred from homology"/>
<evidence type="ECO:0000313" key="7">
    <source>
        <dbReference type="EMBL" id="ESZ95063.1"/>
    </source>
</evidence>
<evidence type="ECO:0000256" key="4">
    <source>
        <dbReference type="PIRSR" id="PIRSR000193-1"/>
    </source>
</evidence>
<evidence type="ECO:0000256" key="3">
    <source>
        <dbReference type="ARBA" id="ARBA00023002"/>
    </source>
</evidence>
<sequence>MTTGTSLCILGCGNLGTAILECLLKPFDGNTTSAAPMKQITACVRSEQSRLRLLDRFSTYKTQLNVSSSTDNVEVVKNSDCIILAVNPSDLVDTLRQPGLADALTDKLVISVIAGWTRQKIEATLLDNYGYINGMPKFWVVRTLPNIAATVAQSITAVETPCENLPGEYLDLTNAIFNRIGKVIQLDPKRIDAFTAVGGSTPAFFAVIADALVDAAVAVGIPRCEANVIIAQSMLGSATLLQNGLSPGDLRDQGTSPAGCTIAGLMVLEETGVRGGLSRALREAVRAASLLGVNQ</sequence>
<gene>
    <name evidence="7" type="ORF">SBOR_4596</name>
</gene>
<dbReference type="InterPro" id="IPR029036">
    <property type="entry name" value="P5CR_dimer"/>
</dbReference>
<feature type="binding site" evidence="4">
    <location>
        <begin position="85"/>
        <end position="88"/>
    </location>
    <ligand>
        <name>NADP(+)</name>
        <dbReference type="ChEBI" id="CHEBI:58349"/>
    </ligand>
</feature>
<feature type="binding site" evidence="4">
    <location>
        <begin position="10"/>
        <end position="15"/>
    </location>
    <ligand>
        <name>NADP(+)</name>
        <dbReference type="ChEBI" id="CHEBI:58349"/>
    </ligand>
</feature>
<dbReference type="FunFam" id="1.10.3730.10:FF:000001">
    <property type="entry name" value="Pyrroline-5-carboxylate reductase"/>
    <property type="match status" value="1"/>
</dbReference>
<feature type="domain" description="Pyrroline-5-carboxylate reductase dimerisation" evidence="6">
    <location>
        <begin position="189"/>
        <end position="288"/>
    </location>
</feature>
<dbReference type="InterPro" id="IPR000304">
    <property type="entry name" value="Pyrroline-COOH_reductase"/>
</dbReference>
<dbReference type="Gene3D" id="1.10.3730.10">
    <property type="entry name" value="ProC C-terminal domain-like"/>
    <property type="match status" value="1"/>
</dbReference>
<dbReference type="PANTHER" id="PTHR11645">
    <property type="entry name" value="PYRROLINE-5-CARBOXYLATE REDUCTASE"/>
    <property type="match status" value="1"/>
</dbReference>
<reference evidence="7 8" key="1">
    <citation type="journal article" date="2014" name="Genome Announc.">
        <title>Draft genome sequence of Sclerotinia borealis, a psychrophilic plant pathogenic fungus.</title>
        <authorList>
            <person name="Mardanov A.V."/>
            <person name="Beletsky A.V."/>
            <person name="Kadnikov V.V."/>
            <person name="Ignatov A.N."/>
            <person name="Ravin N.V."/>
        </authorList>
    </citation>
    <scope>NUCLEOTIDE SEQUENCE [LARGE SCALE GENOMIC DNA]</scope>
    <source>
        <strain evidence="8">F-4157</strain>
    </source>
</reference>
<evidence type="ECO:0000313" key="8">
    <source>
        <dbReference type="Proteomes" id="UP000019487"/>
    </source>
</evidence>
<protein>
    <submittedName>
        <fullName evidence="7">Pyrroline-5-carboxylate reductase</fullName>
    </submittedName>
</protein>
<dbReference type="NCBIfam" id="TIGR00112">
    <property type="entry name" value="proC"/>
    <property type="match status" value="1"/>
</dbReference>
<dbReference type="Pfam" id="PF03807">
    <property type="entry name" value="F420_oxidored"/>
    <property type="match status" value="1"/>
</dbReference>
<evidence type="ECO:0000256" key="1">
    <source>
        <dbReference type="ARBA" id="ARBA00005525"/>
    </source>
</evidence>
<dbReference type="InterPro" id="IPR036291">
    <property type="entry name" value="NAD(P)-bd_dom_sf"/>
</dbReference>
<dbReference type="STRING" id="1432307.W9CGI8"/>
<dbReference type="OrthoDB" id="10263291at2759"/>
<comment type="similarity">
    <text evidence="1">Belongs to the pyrroline-5-carboxylate reductase family.</text>
</comment>
<name>W9CGI8_SCLBF</name>
<dbReference type="SUPFAM" id="SSF51735">
    <property type="entry name" value="NAD(P)-binding Rossmann-fold domains"/>
    <property type="match status" value="1"/>
</dbReference>
<dbReference type="HAMAP" id="MF_01925">
    <property type="entry name" value="P5C_reductase"/>
    <property type="match status" value="1"/>
</dbReference>
<dbReference type="PIRSF" id="PIRSF000193">
    <property type="entry name" value="Pyrrol-5-carb_rd"/>
    <property type="match status" value="1"/>
</dbReference>
<dbReference type="InterPro" id="IPR008927">
    <property type="entry name" value="6-PGluconate_DH-like_C_sf"/>
</dbReference>